<dbReference type="GO" id="GO:0005634">
    <property type="term" value="C:nucleus"/>
    <property type="evidence" value="ECO:0007669"/>
    <property type="project" value="TreeGrafter"/>
</dbReference>
<keyword evidence="6" id="KW-0458">Lysosome</keyword>
<feature type="region of interest" description="Disordered" evidence="10">
    <location>
        <begin position="1"/>
        <end position="20"/>
    </location>
</feature>
<dbReference type="GO" id="GO:0016020">
    <property type="term" value="C:membrane"/>
    <property type="evidence" value="ECO:0007669"/>
    <property type="project" value="UniProtKB-SubCell"/>
</dbReference>
<evidence type="ECO:0000256" key="4">
    <source>
        <dbReference type="ARBA" id="ARBA00022490"/>
    </source>
</evidence>
<feature type="domain" description="TLDc" evidence="11">
    <location>
        <begin position="215"/>
        <end position="382"/>
    </location>
</feature>
<evidence type="ECO:0000259" key="11">
    <source>
        <dbReference type="PROSITE" id="PS51886"/>
    </source>
</evidence>
<dbReference type="GO" id="GO:0006979">
    <property type="term" value="P:response to oxidative stress"/>
    <property type="evidence" value="ECO:0007669"/>
    <property type="project" value="TreeGrafter"/>
</dbReference>
<protein>
    <recommendedName>
        <fullName evidence="7">MTOR-associated protein MEAK7</fullName>
    </recommendedName>
    <alternativeName>
        <fullName evidence="9">TBC/LysM-associated domain-containing protein 1</fullName>
    </alternativeName>
    <alternativeName>
        <fullName evidence="8">TLD domain-containing protein 1</fullName>
    </alternativeName>
</protein>
<evidence type="ECO:0000256" key="9">
    <source>
        <dbReference type="ARBA" id="ARBA00042134"/>
    </source>
</evidence>
<evidence type="ECO:0000256" key="3">
    <source>
        <dbReference type="ARBA" id="ARBA00004496"/>
    </source>
</evidence>
<dbReference type="InterPro" id="IPR006571">
    <property type="entry name" value="TLDc_dom"/>
</dbReference>
<comment type="subcellular location">
    <subcellularLocation>
        <location evidence="3">Cytoplasm</location>
    </subcellularLocation>
    <subcellularLocation>
        <location evidence="2">Lysosome</location>
    </subcellularLocation>
    <subcellularLocation>
        <location evidence="1">Membrane</location>
    </subcellularLocation>
</comment>
<dbReference type="GO" id="GO:0005764">
    <property type="term" value="C:lysosome"/>
    <property type="evidence" value="ECO:0007669"/>
    <property type="project" value="UniProtKB-SubCell"/>
</dbReference>
<evidence type="ECO:0000256" key="1">
    <source>
        <dbReference type="ARBA" id="ARBA00004370"/>
    </source>
</evidence>
<evidence type="ECO:0000256" key="8">
    <source>
        <dbReference type="ARBA" id="ARBA00041780"/>
    </source>
</evidence>
<dbReference type="EMBL" id="JAZDUA010000200">
    <property type="protein sequence ID" value="KAK7864545.1"/>
    <property type="molecule type" value="Genomic_DNA"/>
</dbReference>
<evidence type="ECO:0000256" key="2">
    <source>
        <dbReference type="ARBA" id="ARBA00004371"/>
    </source>
</evidence>
<keyword evidence="4" id="KW-0963">Cytoplasm</keyword>
<dbReference type="SMART" id="SM00584">
    <property type="entry name" value="TLDc"/>
    <property type="match status" value="1"/>
</dbReference>
<accession>A0AAN9VMB7</accession>
<evidence type="ECO:0000313" key="13">
    <source>
        <dbReference type="Proteomes" id="UP001378592"/>
    </source>
</evidence>
<proteinExistence type="predicted"/>
<evidence type="ECO:0000313" key="12">
    <source>
        <dbReference type="EMBL" id="KAK7864545.1"/>
    </source>
</evidence>
<dbReference type="PANTHER" id="PTHR23354">
    <property type="entry name" value="NUCLEOLAR PROTEIN 7/ESTROGEN RECEPTOR COACTIVATOR-RELATED"/>
    <property type="match status" value="1"/>
</dbReference>
<keyword evidence="13" id="KW-1185">Reference proteome</keyword>
<name>A0AAN9VMB7_9ORTH</name>
<dbReference type="PROSITE" id="PS51886">
    <property type="entry name" value="TLDC"/>
    <property type="match status" value="1"/>
</dbReference>
<evidence type="ECO:0000256" key="6">
    <source>
        <dbReference type="ARBA" id="ARBA00023228"/>
    </source>
</evidence>
<gene>
    <name evidence="12" type="ORF">R5R35_007320</name>
</gene>
<dbReference type="PANTHER" id="PTHR23354:SF131">
    <property type="entry name" value="MTOR-ASSOCIATED PROTEIN MEAK7"/>
    <property type="match status" value="1"/>
</dbReference>
<sequence length="426" mass="48268">MGANSSKKATGRHPGLSDEEHRQLQKIFQVASKDSSHCTEMNIQELWNGINDRLLALFLNYYFKSKKAVDFENFIKPYVNVVHGTVDEKIEILTSFWETEGGIQTKDIIEYVYGVVHSFLQNLLNDETYESWKSAGCNSSDDRIRMFSNFLCHDLPLSPLISSEQLTVWVSSLSSLHAMEKAVFRNIYGTSTPDILCEINMPLCLGITPGTIFPSLLESSDILFLNSRLPKEMRCEWRFLFSTKIHGESFSKLLGNICNQGASLIIVKDKLGHVFGGFAPDSWNVGPSFLGNATSFLFKLEPSLNIYHPTCYNDHYQYLNIQQQTMPNGLGMGGQFEYFGLWLDAEFGTGHSSESCTTYRGYQMLSGEKNFQIDHVEVWAVGKPPVVEDEEQRSVLDDPKNWETKAMLEFAGRPQHSEGLREPVED</sequence>
<dbReference type="AlphaFoldDB" id="A0AAN9VMB7"/>
<evidence type="ECO:0000256" key="5">
    <source>
        <dbReference type="ARBA" id="ARBA00023136"/>
    </source>
</evidence>
<keyword evidence="5" id="KW-0472">Membrane</keyword>
<comment type="caution">
    <text evidence="12">The sequence shown here is derived from an EMBL/GenBank/DDBJ whole genome shotgun (WGS) entry which is preliminary data.</text>
</comment>
<dbReference type="Pfam" id="PF07534">
    <property type="entry name" value="TLD"/>
    <property type="match status" value="1"/>
</dbReference>
<dbReference type="Proteomes" id="UP001378592">
    <property type="component" value="Unassembled WGS sequence"/>
</dbReference>
<evidence type="ECO:0000256" key="10">
    <source>
        <dbReference type="SAM" id="MobiDB-lite"/>
    </source>
</evidence>
<evidence type="ECO:0000256" key="7">
    <source>
        <dbReference type="ARBA" id="ARBA00039594"/>
    </source>
</evidence>
<organism evidence="12 13">
    <name type="scientific">Gryllus longicercus</name>
    <dbReference type="NCBI Taxonomy" id="2509291"/>
    <lineage>
        <taxon>Eukaryota</taxon>
        <taxon>Metazoa</taxon>
        <taxon>Ecdysozoa</taxon>
        <taxon>Arthropoda</taxon>
        <taxon>Hexapoda</taxon>
        <taxon>Insecta</taxon>
        <taxon>Pterygota</taxon>
        <taxon>Neoptera</taxon>
        <taxon>Polyneoptera</taxon>
        <taxon>Orthoptera</taxon>
        <taxon>Ensifera</taxon>
        <taxon>Gryllidea</taxon>
        <taxon>Grylloidea</taxon>
        <taxon>Gryllidae</taxon>
        <taxon>Gryllinae</taxon>
        <taxon>Gryllus</taxon>
    </lineage>
</organism>
<reference evidence="12 13" key="1">
    <citation type="submission" date="2024-03" db="EMBL/GenBank/DDBJ databases">
        <title>The genome assembly and annotation of the cricket Gryllus longicercus Weissman &amp; Gray.</title>
        <authorList>
            <person name="Szrajer S."/>
            <person name="Gray D."/>
            <person name="Ylla G."/>
        </authorList>
    </citation>
    <scope>NUCLEOTIDE SEQUENCE [LARGE SCALE GENOMIC DNA]</scope>
    <source>
        <strain evidence="12">DAG 2021-001</strain>
        <tissue evidence="12">Whole body minus gut</tissue>
    </source>
</reference>